<evidence type="ECO:0000313" key="1">
    <source>
        <dbReference type="EMBL" id="KAK1590315.1"/>
    </source>
</evidence>
<dbReference type="RefSeq" id="XP_060413809.1">
    <property type="nucleotide sequence ID" value="XM_060551608.1"/>
</dbReference>
<accession>A0AAD8PYA8</accession>
<organism evidence="1 2">
    <name type="scientific">Colletotrichum navitas</name>
    <dbReference type="NCBI Taxonomy" id="681940"/>
    <lineage>
        <taxon>Eukaryota</taxon>
        <taxon>Fungi</taxon>
        <taxon>Dikarya</taxon>
        <taxon>Ascomycota</taxon>
        <taxon>Pezizomycotina</taxon>
        <taxon>Sordariomycetes</taxon>
        <taxon>Hypocreomycetidae</taxon>
        <taxon>Glomerellales</taxon>
        <taxon>Glomerellaceae</taxon>
        <taxon>Colletotrichum</taxon>
        <taxon>Colletotrichum graminicola species complex</taxon>
    </lineage>
</organism>
<name>A0AAD8PYA8_9PEZI</name>
<keyword evidence="2" id="KW-1185">Reference proteome</keyword>
<protein>
    <submittedName>
        <fullName evidence="1">Uncharacterized protein</fullName>
    </submittedName>
</protein>
<dbReference type="GeneID" id="85435848"/>
<sequence length="92" mass="10628">MILFVHEYSFSERRPPAQHITSEQSCGSSVQEAKARGYLFDMMAYGWVPFQCHNGELVSTYNDYNMSPWAFDKDLERPASEAVLMEVERVTI</sequence>
<comment type="caution">
    <text evidence="1">The sequence shown here is derived from an EMBL/GenBank/DDBJ whole genome shotgun (WGS) entry which is preliminary data.</text>
</comment>
<dbReference type="AlphaFoldDB" id="A0AAD8PYA8"/>
<gene>
    <name evidence="1" type="ORF">LY79DRAFT_221346</name>
</gene>
<evidence type="ECO:0000313" key="2">
    <source>
        <dbReference type="Proteomes" id="UP001230504"/>
    </source>
</evidence>
<proteinExistence type="predicted"/>
<dbReference type="EMBL" id="JAHLJV010000032">
    <property type="protein sequence ID" value="KAK1590315.1"/>
    <property type="molecule type" value="Genomic_DNA"/>
</dbReference>
<reference evidence="1" key="1">
    <citation type="submission" date="2021-06" db="EMBL/GenBank/DDBJ databases">
        <title>Comparative genomics, transcriptomics and evolutionary studies reveal genomic signatures of adaptation to plant cell wall in hemibiotrophic fungi.</title>
        <authorList>
            <consortium name="DOE Joint Genome Institute"/>
            <person name="Baroncelli R."/>
            <person name="Diaz J.F."/>
            <person name="Benocci T."/>
            <person name="Peng M."/>
            <person name="Battaglia E."/>
            <person name="Haridas S."/>
            <person name="Andreopoulos W."/>
            <person name="Labutti K."/>
            <person name="Pangilinan J."/>
            <person name="Floch G.L."/>
            <person name="Makela M.R."/>
            <person name="Henrissat B."/>
            <person name="Grigoriev I.V."/>
            <person name="Crouch J.A."/>
            <person name="De Vries R.P."/>
            <person name="Sukno S.A."/>
            <person name="Thon M.R."/>
        </authorList>
    </citation>
    <scope>NUCLEOTIDE SEQUENCE</scope>
    <source>
        <strain evidence="1">CBS 125086</strain>
    </source>
</reference>
<dbReference type="Proteomes" id="UP001230504">
    <property type="component" value="Unassembled WGS sequence"/>
</dbReference>